<protein>
    <submittedName>
        <fullName evidence="2">PPK2 family polyphosphate kinase</fullName>
    </submittedName>
</protein>
<dbReference type="EMBL" id="JBHTMK010000005">
    <property type="protein sequence ID" value="MFD1364470.1"/>
    <property type="molecule type" value="Genomic_DNA"/>
</dbReference>
<keyword evidence="2" id="KW-0418">Kinase</keyword>
<sequence>MSDLRELLTVRPGNARLADIDPRSTPGLPGKQAIGDDPKRWSQAQVATISEQLNAYQERLFASAKEGATNRRVLLLLQAMDCGGKDGTVRNVTQGMSPAGMKAVSFGPPDEEERRHDFLWRISRALPPAGHVGVFNRSHYEDVLVVRVHNLVDEGEWSRRYDQINAFEAEQAAAGLTIVKVMLHISKAEQKKRLLARLDDPSKHWKYNPGDLAERARWDDYQRAYEDAVNRCSTAAAPWYVVPADRKWYRNWAVATLLRDAFADIDPQYPAPDFDVAAERARLLAAD</sequence>
<dbReference type="PANTHER" id="PTHR34383:SF3">
    <property type="entry name" value="POLYPHOSPHATE:AMP PHOSPHOTRANSFERASE"/>
    <property type="match status" value="1"/>
</dbReference>
<keyword evidence="2" id="KW-0808">Transferase</keyword>
<dbReference type="InterPro" id="IPR022488">
    <property type="entry name" value="PPK2-related"/>
</dbReference>
<organism evidence="2 3">
    <name type="scientific">Actinoplanes sichuanensis</name>
    <dbReference type="NCBI Taxonomy" id="512349"/>
    <lineage>
        <taxon>Bacteria</taxon>
        <taxon>Bacillati</taxon>
        <taxon>Actinomycetota</taxon>
        <taxon>Actinomycetes</taxon>
        <taxon>Micromonosporales</taxon>
        <taxon>Micromonosporaceae</taxon>
        <taxon>Actinoplanes</taxon>
    </lineage>
</organism>
<feature type="domain" description="Polyphosphate kinase-2-related" evidence="1">
    <location>
        <begin position="50"/>
        <end position="264"/>
    </location>
</feature>
<dbReference type="NCBIfam" id="TIGR03709">
    <property type="entry name" value="PPK2_rel_1"/>
    <property type="match status" value="1"/>
</dbReference>
<reference evidence="3" key="1">
    <citation type="journal article" date="2019" name="Int. J. Syst. Evol. Microbiol.">
        <title>The Global Catalogue of Microorganisms (GCM) 10K type strain sequencing project: providing services to taxonomists for standard genome sequencing and annotation.</title>
        <authorList>
            <consortium name="The Broad Institute Genomics Platform"/>
            <consortium name="The Broad Institute Genome Sequencing Center for Infectious Disease"/>
            <person name="Wu L."/>
            <person name="Ma J."/>
        </authorList>
    </citation>
    <scope>NUCLEOTIDE SEQUENCE [LARGE SCALE GENOMIC DNA]</scope>
    <source>
        <strain evidence="3">CCM 7526</strain>
    </source>
</reference>
<dbReference type="SUPFAM" id="SSF52540">
    <property type="entry name" value="P-loop containing nucleoside triphosphate hydrolases"/>
    <property type="match status" value="1"/>
</dbReference>
<name>A0ABW4A1Y3_9ACTN</name>
<dbReference type="InterPro" id="IPR022300">
    <property type="entry name" value="PPK2-rel_1"/>
</dbReference>
<dbReference type="InterPro" id="IPR027417">
    <property type="entry name" value="P-loop_NTPase"/>
</dbReference>
<dbReference type="RefSeq" id="WP_378078267.1">
    <property type="nucleotide sequence ID" value="NZ_JBHTMK010000005.1"/>
</dbReference>
<keyword evidence="3" id="KW-1185">Reference proteome</keyword>
<dbReference type="PANTHER" id="PTHR34383">
    <property type="entry name" value="POLYPHOSPHATE:AMP PHOSPHOTRANSFERASE-RELATED"/>
    <property type="match status" value="1"/>
</dbReference>
<comment type="caution">
    <text evidence="2">The sequence shown here is derived from an EMBL/GenBank/DDBJ whole genome shotgun (WGS) entry which is preliminary data.</text>
</comment>
<evidence type="ECO:0000313" key="2">
    <source>
        <dbReference type="EMBL" id="MFD1364470.1"/>
    </source>
</evidence>
<dbReference type="Pfam" id="PF03976">
    <property type="entry name" value="PPK2"/>
    <property type="match status" value="1"/>
</dbReference>
<dbReference type="Gene3D" id="3.40.50.300">
    <property type="entry name" value="P-loop containing nucleotide triphosphate hydrolases"/>
    <property type="match status" value="1"/>
</dbReference>
<evidence type="ECO:0000259" key="1">
    <source>
        <dbReference type="Pfam" id="PF03976"/>
    </source>
</evidence>
<gene>
    <name evidence="2" type="ORF">ACFQ5G_03815</name>
</gene>
<proteinExistence type="predicted"/>
<evidence type="ECO:0000313" key="3">
    <source>
        <dbReference type="Proteomes" id="UP001597183"/>
    </source>
</evidence>
<accession>A0ABW4A1Y3</accession>
<dbReference type="Proteomes" id="UP001597183">
    <property type="component" value="Unassembled WGS sequence"/>
</dbReference>
<dbReference type="GO" id="GO:0016301">
    <property type="term" value="F:kinase activity"/>
    <property type="evidence" value="ECO:0007669"/>
    <property type="project" value="UniProtKB-KW"/>
</dbReference>